<dbReference type="PANTHER" id="PTHR22752">
    <property type="entry name" value="G PROTEIN-COUPLED RECEPTOR"/>
    <property type="match status" value="1"/>
</dbReference>
<comment type="caution">
    <text evidence="13">The sequence shown here is derived from an EMBL/GenBank/DDBJ whole genome shotgun (WGS) entry which is preliminary data.</text>
</comment>
<reference evidence="13 14" key="1">
    <citation type="submission" date="2024-05" db="EMBL/GenBank/DDBJ databases">
        <authorList>
            <person name="Wallberg A."/>
        </authorList>
    </citation>
    <scope>NUCLEOTIDE SEQUENCE [LARGE SCALE GENOMIC DNA]</scope>
</reference>
<evidence type="ECO:0000256" key="5">
    <source>
        <dbReference type="ARBA" id="ARBA00022989"/>
    </source>
</evidence>
<dbReference type="PROSITE" id="PS50262">
    <property type="entry name" value="G_PROTEIN_RECEP_F1_2"/>
    <property type="match status" value="1"/>
</dbReference>
<dbReference type="GO" id="GO:0005886">
    <property type="term" value="C:plasma membrane"/>
    <property type="evidence" value="ECO:0007669"/>
    <property type="project" value="UniProtKB-SubCell"/>
</dbReference>
<protein>
    <recommendedName>
        <fullName evidence="12">G-protein coupled receptors family 1 profile domain-containing protein</fullName>
    </recommendedName>
</protein>
<evidence type="ECO:0000256" key="9">
    <source>
        <dbReference type="ARBA" id="ARBA00023224"/>
    </source>
</evidence>
<keyword evidence="6" id="KW-0297">G-protein coupled receptor</keyword>
<feature type="compositionally biased region" description="Low complexity" evidence="10">
    <location>
        <begin position="263"/>
        <end position="279"/>
    </location>
</feature>
<evidence type="ECO:0000313" key="13">
    <source>
        <dbReference type="EMBL" id="CAL4065408.1"/>
    </source>
</evidence>
<keyword evidence="7 11" id="KW-0472">Membrane</keyword>
<comment type="similarity">
    <text evidence="2">Belongs to the G-protein coupled receptor 1 family.</text>
</comment>
<keyword evidence="5 11" id="KW-1133">Transmembrane helix</keyword>
<dbReference type="InterPro" id="IPR000276">
    <property type="entry name" value="GPCR_Rhodpsn"/>
</dbReference>
<dbReference type="AlphaFoldDB" id="A0AAV2PX57"/>
<feature type="transmembrane region" description="Helical" evidence="11">
    <location>
        <begin position="25"/>
        <end position="49"/>
    </location>
</feature>
<evidence type="ECO:0000313" key="14">
    <source>
        <dbReference type="Proteomes" id="UP001497623"/>
    </source>
</evidence>
<evidence type="ECO:0000256" key="11">
    <source>
        <dbReference type="SAM" id="Phobius"/>
    </source>
</evidence>
<dbReference type="PRINTS" id="PR00237">
    <property type="entry name" value="GPCRRHODOPSN"/>
</dbReference>
<name>A0AAV2PX57_MEGNR</name>
<dbReference type="Gene3D" id="1.20.1070.10">
    <property type="entry name" value="Rhodopsin 7-helix transmembrane proteins"/>
    <property type="match status" value="1"/>
</dbReference>
<feature type="domain" description="G-protein coupled receptors family 1 profile" evidence="12">
    <location>
        <begin position="1"/>
        <end position="172"/>
    </location>
</feature>
<keyword evidence="3" id="KW-1003">Cell membrane</keyword>
<feature type="transmembrane region" description="Helical" evidence="11">
    <location>
        <begin position="116"/>
        <end position="136"/>
    </location>
</feature>
<keyword evidence="14" id="KW-1185">Reference proteome</keyword>
<accession>A0AAV2PX57</accession>
<dbReference type="GO" id="GO:0004930">
    <property type="term" value="F:G protein-coupled receptor activity"/>
    <property type="evidence" value="ECO:0007669"/>
    <property type="project" value="UniProtKB-KW"/>
</dbReference>
<dbReference type="Proteomes" id="UP001497623">
    <property type="component" value="Unassembled WGS sequence"/>
</dbReference>
<evidence type="ECO:0000256" key="10">
    <source>
        <dbReference type="SAM" id="MobiDB-lite"/>
    </source>
</evidence>
<keyword evidence="9" id="KW-0807">Transducer</keyword>
<evidence type="ECO:0000256" key="4">
    <source>
        <dbReference type="ARBA" id="ARBA00022692"/>
    </source>
</evidence>
<feature type="region of interest" description="Disordered" evidence="10">
    <location>
        <begin position="260"/>
        <end position="279"/>
    </location>
</feature>
<evidence type="ECO:0000256" key="1">
    <source>
        <dbReference type="ARBA" id="ARBA00004651"/>
    </source>
</evidence>
<dbReference type="Pfam" id="PF00001">
    <property type="entry name" value="7tm_1"/>
    <property type="match status" value="1"/>
</dbReference>
<dbReference type="SUPFAM" id="SSF81321">
    <property type="entry name" value="Family A G protein-coupled receptor-like"/>
    <property type="match status" value="1"/>
</dbReference>
<feature type="region of interest" description="Disordered" evidence="10">
    <location>
        <begin position="60"/>
        <end position="92"/>
    </location>
</feature>
<dbReference type="EMBL" id="CAXKWB010001762">
    <property type="protein sequence ID" value="CAL4065408.1"/>
    <property type="molecule type" value="Genomic_DNA"/>
</dbReference>
<feature type="non-terminal residue" evidence="13">
    <location>
        <position position="309"/>
    </location>
</feature>
<keyword evidence="4 11" id="KW-0812">Transmembrane</keyword>
<evidence type="ECO:0000256" key="6">
    <source>
        <dbReference type="ARBA" id="ARBA00023040"/>
    </source>
</evidence>
<evidence type="ECO:0000256" key="8">
    <source>
        <dbReference type="ARBA" id="ARBA00023170"/>
    </source>
</evidence>
<dbReference type="CDD" id="cd00637">
    <property type="entry name" value="7tm_classA_rhodopsin-like"/>
    <property type="match status" value="1"/>
</dbReference>
<evidence type="ECO:0000256" key="7">
    <source>
        <dbReference type="ARBA" id="ARBA00023136"/>
    </source>
</evidence>
<dbReference type="InterPro" id="IPR017452">
    <property type="entry name" value="GPCR_Rhodpsn_7TM"/>
</dbReference>
<sequence length="309" mass="35078">MYVDQKVRNLYLCCLKSWTYRSSFMVVNLSLSFVVPTVALFGIYLRIYLAAAKNIETTRRNSVSGPNRDSVYSKGSSFKGTARSGSTRSSSSQIVSQIRNRFSNASLFLNKEESRAAKIAVSVVITFSLCWIPYYITMLLRTDLTQITFPQEVHQMSVLLALSNAVVSPYIYLYRSPRIQREVRRVFGLPVKFTRSSRRVSRRRQRPDYLARIDQSQVVLNNNLSESTYVEKAKTNKVPPLTKVFTRVFHLKECSIEKENERSSFSSNTSSASTRSTATVPVNSVGETTTVMDVVVVKKEIPNQINEDL</sequence>
<proteinExistence type="inferred from homology"/>
<keyword evidence="8" id="KW-0675">Receptor</keyword>
<gene>
    <name evidence="13" type="ORF">MNOR_LOCUS4736</name>
</gene>
<comment type="subcellular location">
    <subcellularLocation>
        <location evidence="1">Cell membrane</location>
        <topology evidence="1">Multi-pass membrane protein</topology>
    </subcellularLocation>
</comment>
<feature type="compositionally biased region" description="Low complexity" evidence="10">
    <location>
        <begin position="80"/>
        <end position="92"/>
    </location>
</feature>
<evidence type="ECO:0000256" key="3">
    <source>
        <dbReference type="ARBA" id="ARBA00022475"/>
    </source>
</evidence>
<organism evidence="13 14">
    <name type="scientific">Meganyctiphanes norvegica</name>
    <name type="common">Northern krill</name>
    <name type="synonym">Thysanopoda norvegica</name>
    <dbReference type="NCBI Taxonomy" id="48144"/>
    <lineage>
        <taxon>Eukaryota</taxon>
        <taxon>Metazoa</taxon>
        <taxon>Ecdysozoa</taxon>
        <taxon>Arthropoda</taxon>
        <taxon>Crustacea</taxon>
        <taxon>Multicrustacea</taxon>
        <taxon>Malacostraca</taxon>
        <taxon>Eumalacostraca</taxon>
        <taxon>Eucarida</taxon>
        <taxon>Euphausiacea</taxon>
        <taxon>Euphausiidae</taxon>
        <taxon>Meganyctiphanes</taxon>
    </lineage>
</organism>
<evidence type="ECO:0000256" key="2">
    <source>
        <dbReference type="ARBA" id="ARBA00010663"/>
    </source>
</evidence>
<feature type="transmembrane region" description="Helical" evidence="11">
    <location>
        <begin position="156"/>
        <end position="174"/>
    </location>
</feature>
<evidence type="ECO:0000259" key="12">
    <source>
        <dbReference type="PROSITE" id="PS50262"/>
    </source>
</evidence>